<keyword evidence="2" id="KW-1185">Reference proteome</keyword>
<dbReference type="OrthoDB" id="3793524at2759"/>
<protein>
    <submittedName>
        <fullName evidence="1">Uncharacterized protein</fullName>
    </submittedName>
</protein>
<dbReference type="EMBL" id="ML977560">
    <property type="protein sequence ID" value="KAF2006114.1"/>
    <property type="molecule type" value="Genomic_DNA"/>
</dbReference>
<organism evidence="1 2">
    <name type="scientific">Amniculicola lignicola CBS 123094</name>
    <dbReference type="NCBI Taxonomy" id="1392246"/>
    <lineage>
        <taxon>Eukaryota</taxon>
        <taxon>Fungi</taxon>
        <taxon>Dikarya</taxon>
        <taxon>Ascomycota</taxon>
        <taxon>Pezizomycotina</taxon>
        <taxon>Dothideomycetes</taxon>
        <taxon>Pleosporomycetidae</taxon>
        <taxon>Pleosporales</taxon>
        <taxon>Amniculicolaceae</taxon>
        <taxon>Amniculicola</taxon>
    </lineage>
</organism>
<sequence length="317" mass="36885">MDCSNYFLDTSHIVPFLGMEQPHRFVSSLDARTSPAQHGLDLLSIAKQYSTEELADVWRSSRLDIVEQHTHNVLLRSVPKRMLCLFLGNERYYSLLRTVDEHGRLYPKVKDRYAATQNSVWPRQLLVIPHGTTHHIGWKILVAWMDRACSEQTLFKIHAIKTPEEHFPAACLARTFRFLDFHADAHRVESAILRRLNQHPMPLADMKSVYNCFPDEDLFMYQLVEHLARRIYGYQRGDDAALANVFWVERFVCENPKLKEWVQHALFLVEKEWESRPSSKTCQNYQLRGGGGVDNAMTSQFNDWSLRELLGITAPQE</sequence>
<evidence type="ECO:0000313" key="1">
    <source>
        <dbReference type="EMBL" id="KAF2006114.1"/>
    </source>
</evidence>
<dbReference type="AlphaFoldDB" id="A0A6A5WYP7"/>
<proteinExistence type="predicted"/>
<accession>A0A6A5WYP7</accession>
<gene>
    <name evidence="1" type="ORF">P154DRAFT_615493</name>
</gene>
<reference evidence="1" key="1">
    <citation type="journal article" date="2020" name="Stud. Mycol.">
        <title>101 Dothideomycetes genomes: a test case for predicting lifestyles and emergence of pathogens.</title>
        <authorList>
            <person name="Haridas S."/>
            <person name="Albert R."/>
            <person name="Binder M."/>
            <person name="Bloem J."/>
            <person name="Labutti K."/>
            <person name="Salamov A."/>
            <person name="Andreopoulos B."/>
            <person name="Baker S."/>
            <person name="Barry K."/>
            <person name="Bills G."/>
            <person name="Bluhm B."/>
            <person name="Cannon C."/>
            <person name="Castanera R."/>
            <person name="Culley D."/>
            <person name="Daum C."/>
            <person name="Ezra D."/>
            <person name="Gonzalez J."/>
            <person name="Henrissat B."/>
            <person name="Kuo A."/>
            <person name="Liang C."/>
            <person name="Lipzen A."/>
            <person name="Lutzoni F."/>
            <person name="Magnuson J."/>
            <person name="Mondo S."/>
            <person name="Nolan M."/>
            <person name="Ohm R."/>
            <person name="Pangilinan J."/>
            <person name="Park H.-J."/>
            <person name="Ramirez L."/>
            <person name="Alfaro M."/>
            <person name="Sun H."/>
            <person name="Tritt A."/>
            <person name="Yoshinaga Y."/>
            <person name="Zwiers L.-H."/>
            <person name="Turgeon B."/>
            <person name="Goodwin S."/>
            <person name="Spatafora J."/>
            <person name="Crous P."/>
            <person name="Grigoriev I."/>
        </authorList>
    </citation>
    <scope>NUCLEOTIDE SEQUENCE</scope>
    <source>
        <strain evidence="1">CBS 123094</strain>
    </source>
</reference>
<name>A0A6A5WYP7_9PLEO</name>
<dbReference type="Proteomes" id="UP000799779">
    <property type="component" value="Unassembled WGS sequence"/>
</dbReference>
<evidence type="ECO:0000313" key="2">
    <source>
        <dbReference type="Proteomes" id="UP000799779"/>
    </source>
</evidence>